<dbReference type="EnsemblMetazoa" id="PPAI009934-RA">
    <property type="protein sequence ID" value="PPAI009934-PA"/>
    <property type="gene ID" value="PPAI009934"/>
</dbReference>
<name>A0A1B0DN89_PHLPP</name>
<protein>
    <recommendedName>
        <fullName evidence="3">DUF229 domain-containing protein</fullName>
    </recommendedName>
</protein>
<dbReference type="InterPro" id="IPR017850">
    <property type="entry name" value="Alkaline_phosphatase_core_sf"/>
</dbReference>
<dbReference type="SUPFAM" id="SSF53649">
    <property type="entry name" value="Alkaline phosphatase-like"/>
    <property type="match status" value="1"/>
</dbReference>
<dbReference type="Pfam" id="PF02995">
    <property type="entry name" value="DUF229"/>
    <property type="match status" value="1"/>
</dbReference>
<dbReference type="PANTHER" id="PTHR10974">
    <property type="entry name" value="FI08016P-RELATED"/>
    <property type="match status" value="1"/>
</dbReference>
<dbReference type="PANTHER" id="PTHR10974:SF73">
    <property type="entry name" value="FI21235P1"/>
    <property type="match status" value="1"/>
</dbReference>
<dbReference type="GO" id="GO:0005615">
    <property type="term" value="C:extracellular space"/>
    <property type="evidence" value="ECO:0007669"/>
    <property type="project" value="TreeGrafter"/>
</dbReference>
<evidence type="ECO:0008006" key="3">
    <source>
        <dbReference type="Google" id="ProtNLM"/>
    </source>
</evidence>
<dbReference type="InterPro" id="IPR004245">
    <property type="entry name" value="DUF229"/>
</dbReference>
<dbReference type="VEuPathDB" id="VectorBase:PPAI009934"/>
<keyword evidence="2" id="KW-1185">Reference proteome</keyword>
<dbReference type="CDD" id="cd16021">
    <property type="entry name" value="ALP_like"/>
    <property type="match status" value="1"/>
</dbReference>
<accession>A0A1B0DN89</accession>
<proteinExistence type="predicted"/>
<dbReference type="EMBL" id="AJVK01017387">
    <property type="status" value="NOT_ANNOTATED_CDS"/>
    <property type="molecule type" value="Genomic_DNA"/>
</dbReference>
<organism evidence="1 2">
    <name type="scientific">Phlebotomus papatasi</name>
    <name type="common">Sandfly</name>
    <dbReference type="NCBI Taxonomy" id="29031"/>
    <lineage>
        <taxon>Eukaryota</taxon>
        <taxon>Metazoa</taxon>
        <taxon>Ecdysozoa</taxon>
        <taxon>Arthropoda</taxon>
        <taxon>Hexapoda</taxon>
        <taxon>Insecta</taxon>
        <taxon>Pterygota</taxon>
        <taxon>Neoptera</taxon>
        <taxon>Endopterygota</taxon>
        <taxon>Diptera</taxon>
        <taxon>Nematocera</taxon>
        <taxon>Psychodoidea</taxon>
        <taxon>Psychodidae</taxon>
        <taxon>Phlebotomus</taxon>
        <taxon>Phlebotomus</taxon>
    </lineage>
</organism>
<dbReference type="VEuPathDB" id="VectorBase:PPAPM1_008567"/>
<dbReference type="AlphaFoldDB" id="A0A1B0DN89"/>
<evidence type="ECO:0000313" key="2">
    <source>
        <dbReference type="Proteomes" id="UP000092462"/>
    </source>
</evidence>
<dbReference type="Gene3D" id="3.40.720.10">
    <property type="entry name" value="Alkaline Phosphatase, subunit A"/>
    <property type="match status" value="1"/>
</dbReference>
<sequence>MNKLRKLSKRHIISVIIVCGIYFLLVHIFGNRDNFGDNRQKLELIEEGIQSDENQGQCRMPDLPLYPSEMMNFLHDEPPIDCGEEGDDWVKCERSTCFIRPAVMVRKGRIHCDFADILRIDDFRIELADPVTTEETYKLSKSDFARVKCHKVDRSERWHGTVLGVRDSVNIEGGKMDGKLNVLIYGYDSLSRNAFMRKLPKSFAYLTEELHGDVLMGYNVVGDGTPQALIPLLTGLTELELPETRKRMRNSNFVNVYPMIWKDYEEEGYVTAFNEDVPDIGTFSYRLNGFDEQPTHHYMRTYYLAIKGELNQYRKLCVGHQPRHKTMLEYTKEFMLKYTKTPRFVFSFHGELSHDSINLVGVADGDFTAWLKELHSRSVLNNTLLVVMSDHGNRFAEVRNTLQGKQEERLPFFAFVFPEWWKKKYPEAYSNFKENTQRLVTPFDVHATLRDLLKLQSGGTRDSRQEHSRAISLFDRIPETRSCADAYIEPHWCACLNWRQINDTSLDIVVRAAVSIVDTINLFTHEHRNLCSLLTLSEINWAAKLAPHDNLLRFKQNKDFDGFLADLSSTTQVFTEMYQIKLTTSPGGAIYEASVTHDLTMHAFSVRMSDISRVNQYGNQARCIMETQPELRKYCYCRQD</sequence>
<evidence type="ECO:0000313" key="1">
    <source>
        <dbReference type="EnsemblMetazoa" id="PPAI009934-PA"/>
    </source>
</evidence>
<dbReference type="FunFam" id="3.40.720.10:FF:000017">
    <property type="entry name" value="Predicted protein"/>
    <property type="match status" value="1"/>
</dbReference>
<dbReference type="Proteomes" id="UP000092462">
    <property type="component" value="Unassembled WGS sequence"/>
</dbReference>
<reference evidence="1" key="1">
    <citation type="submission" date="2022-08" db="UniProtKB">
        <authorList>
            <consortium name="EnsemblMetazoa"/>
        </authorList>
    </citation>
    <scope>IDENTIFICATION</scope>
    <source>
        <strain evidence="1">Israel</strain>
    </source>
</reference>